<evidence type="ECO:0000313" key="5">
    <source>
        <dbReference type="EMBL" id="MFC6880668.1"/>
    </source>
</evidence>
<keyword evidence="2" id="KW-0238">DNA-binding</keyword>
<dbReference type="InterPro" id="IPR036390">
    <property type="entry name" value="WH_DNA-bd_sf"/>
</dbReference>
<keyword evidence="1" id="KW-0805">Transcription regulation</keyword>
<dbReference type="RefSeq" id="WP_160826186.1">
    <property type="nucleotide sequence ID" value="NZ_JBHSXS010000006.1"/>
</dbReference>
<proteinExistence type="predicted"/>
<dbReference type="SUPFAM" id="SSF48008">
    <property type="entry name" value="GntR ligand-binding domain-like"/>
    <property type="match status" value="1"/>
</dbReference>
<dbReference type="Pfam" id="PF00392">
    <property type="entry name" value="GntR"/>
    <property type="match status" value="1"/>
</dbReference>
<dbReference type="InterPro" id="IPR000524">
    <property type="entry name" value="Tscrpt_reg_HTH_GntR"/>
</dbReference>
<keyword evidence="6" id="KW-1185">Reference proteome</keyword>
<dbReference type="Gene3D" id="1.20.120.530">
    <property type="entry name" value="GntR ligand-binding domain-like"/>
    <property type="match status" value="1"/>
</dbReference>
<evidence type="ECO:0000256" key="2">
    <source>
        <dbReference type="ARBA" id="ARBA00023125"/>
    </source>
</evidence>
<dbReference type="PANTHER" id="PTHR43537:SF5">
    <property type="entry name" value="UXU OPERON TRANSCRIPTIONAL REGULATOR"/>
    <property type="match status" value="1"/>
</dbReference>
<dbReference type="Gene3D" id="1.10.10.10">
    <property type="entry name" value="Winged helix-like DNA-binding domain superfamily/Winged helix DNA-binding domain"/>
    <property type="match status" value="1"/>
</dbReference>
<accession>A0ABW2CFS1</accession>
<dbReference type="PROSITE" id="PS50949">
    <property type="entry name" value="HTH_GNTR"/>
    <property type="match status" value="1"/>
</dbReference>
<dbReference type="PANTHER" id="PTHR43537">
    <property type="entry name" value="TRANSCRIPTIONAL REGULATOR, GNTR FAMILY"/>
    <property type="match status" value="1"/>
</dbReference>
<dbReference type="InterPro" id="IPR036388">
    <property type="entry name" value="WH-like_DNA-bd_sf"/>
</dbReference>
<dbReference type="InterPro" id="IPR011711">
    <property type="entry name" value="GntR_C"/>
</dbReference>
<gene>
    <name evidence="5" type="ORF">ACFQKB_12950</name>
</gene>
<keyword evidence="3" id="KW-0804">Transcription</keyword>
<dbReference type="Proteomes" id="UP001596380">
    <property type="component" value="Unassembled WGS sequence"/>
</dbReference>
<sequence>MARIESNIPLAARVAEQLRQRIGSGEFTVGTKLPTELQLAQELGVSRNSVREGIRALVHAGMLRARAGDGTYVTASDALAPALRRRATTERAVHVEEVRRLLEREGARLAALRATPEQRVALREAHTARLKAKSGAEYMEADLTFHHVLMEASGNPLLCDLYRGTGGIEESVHRVTPADATYEQFARRRGELDAAHEAVVAAVEAGNDEAAAQAALRSVLLSEELPSVEPPPETPR</sequence>
<dbReference type="PRINTS" id="PR00035">
    <property type="entry name" value="HTHGNTR"/>
</dbReference>
<comment type="caution">
    <text evidence="5">The sequence shown here is derived from an EMBL/GenBank/DDBJ whole genome shotgun (WGS) entry which is preliminary data.</text>
</comment>
<feature type="domain" description="HTH gntR-type" evidence="4">
    <location>
        <begin position="8"/>
        <end position="76"/>
    </location>
</feature>
<evidence type="ECO:0000256" key="1">
    <source>
        <dbReference type="ARBA" id="ARBA00023015"/>
    </source>
</evidence>
<dbReference type="InterPro" id="IPR008920">
    <property type="entry name" value="TF_FadR/GntR_C"/>
</dbReference>
<evidence type="ECO:0000313" key="6">
    <source>
        <dbReference type="Proteomes" id="UP001596380"/>
    </source>
</evidence>
<dbReference type="EMBL" id="JBHSXS010000006">
    <property type="protein sequence ID" value="MFC6880668.1"/>
    <property type="molecule type" value="Genomic_DNA"/>
</dbReference>
<evidence type="ECO:0000259" key="4">
    <source>
        <dbReference type="PROSITE" id="PS50949"/>
    </source>
</evidence>
<dbReference type="SUPFAM" id="SSF46785">
    <property type="entry name" value="Winged helix' DNA-binding domain"/>
    <property type="match status" value="1"/>
</dbReference>
<dbReference type="SMART" id="SM00345">
    <property type="entry name" value="HTH_GNTR"/>
    <property type="match status" value="1"/>
</dbReference>
<evidence type="ECO:0000256" key="3">
    <source>
        <dbReference type="ARBA" id="ARBA00023163"/>
    </source>
</evidence>
<dbReference type="CDD" id="cd07377">
    <property type="entry name" value="WHTH_GntR"/>
    <property type="match status" value="1"/>
</dbReference>
<dbReference type="SMART" id="SM00895">
    <property type="entry name" value="FCD"/>
    <property type="match status" value="1"/>
</dbReference>
<organism evidence="5 6">
    <name type="scientific">Actinomadura yumaensis</name>
    <dbReference type="NCBI Taxonomy" id="111807"/>
    <lineage>
        <taxon>Bacteria</taxon>
        <taxon>Bacillati</taxon>
        <taxon>Actinomycetota</taxon>
        <taxon>Actinomycetes</taxon>
        <taxon>Streptosporangiales</taxon>
        <taxon>Thermomonosporaceae</taxon>
        <taxon>Actinomadura</taxon>
    </lineage>
</organism>
<protein>
    <submittedName>
        <fullName evidence="5">FadR/GntR family transcriptional regulator</fullName>
    </submittedName>
</protein>
<name>A0ABW2CFS1_9ACTN</name>
<dbReference type="Pfam" id="PF07729">
    <property type="entry name" value="FCD"/>
    <property type="match status" value="1"/>
</dbReference>
<reference evidence="6" key="1">
    <citation type="journal article" date="2019" name="Int. J. Syst. Evol. Microbiol.">
        <title>The Global Catalogue of Microorganisms (GCM) 10K type strain sequencing project: providing services to taxonomists for standard genome sequencing and annotation.</title>
        <authorList>
            <consortium name="The Broad Institute Genomics Platform"/>
            <consortium name="The Broad Institute Genome Sequencing Center for Infectious Disease"/>
            <person name="Wu L."/>
            <person name="Ma J."/>
        </authorList>
    </citation>
    <scope>NUCLEOTIDE SEQUENCE [LARGE SCALE GENOMIC DNA]</scope>
    <source>
        <strain evidence="6">JCM 3369</strain>
    </source>
</reference>